<evidence type="ECO:0000256" key="2">
    <source>
        <dbReference type="ARBA" id="ARBA00006156"/>
    </source>
</evidence>
<sequence length="89" mass="9702">MTDTFVIQVTREALVMVLILSVPILLAGLLVGLVIGILQATTQIQEQSLTFVPKLIVTIVVMVLLAPWLIKVMVGYTGELFAKLPSVIR</sequence>
<dbReference type="InterPro" id="IPR002191">
    <property type="entry name" value="Bac_export_3"/>
</dbReference>
<dbReference type="GO" id="GO:0044780">
    <property type="term" value="P:bacterial-type flagellum assembly"/>
    <property type="evidence" value="ECO:0007669"/>
    <property type="project" value="InterPro"/>
</dbReference>
<dbReference type="Proteomes" id="UP000239549">
    <property type="component" value="Unassembled WGS sequence"/>
</dbReference>
<evidence type="ECO:0000256" key="1">
    <source>
        <dbReference type="ARBA" id="ARBA00004651"/>
    </source>
</evidence>
<dbReference type="InterPro" id="IPR006305">
    <property type="entry name" value="FliQ"/>
</dbReference>
<dbReference type="Pfam" id="PF01313">
    <property type="entry name" value="Bac_export_3"/>
    <property type="match status" value="1"/>
</dbReference>
<keyword evidence="5 9" id="KW-0812">Transmembrane</keyword>
<keyword evidence="6 9" id="KW-1133">Transmembrane helix</keyword>
<reference evidence="11" key="1">
    <citation type="submission" date="2018-02" db="EMBL/GenBank/DDBJ databases">
        <title>Genome sequence of Desulfocucumis palustris strain NAW-5.</title>
        <authorList>
            <person name="Watanabe M."/>
            <person name="Kojima H."/>
            <person name="Fukui M."/>
        </authorList>
    </citation>
    <scope>NUCLEOTIDE SEQUENCE [LARGE SCALE GENOMIC DNA]</scope>
    <source>
        <strain evidence="11">NAW-5</strain>
    </source>
</reference>
<evidence type="ECO:0000256" key="4">
    <source>
        <dbReference type="ARBA" id="ARBA00022475"/>
    </source>
</evidence>
<evidence type="ECO:0000256" key="6">
    <source>
        <dbReference type="ARBA" id="ARBA00022989"/>
    </source>
</evidence>
<evidence type="ECO:0000313" key="10">
    <source>
        <dbReference type="EMBL" id="GBF33201.1"/>
    </source>
</evidence>
<evidence type="ECO:0000256" key="3">
    <source>
        <dbReference type="ARBA" id="ARBA00021718"/>
    </source>
</evidence>
<feature type="transmembrane region" description="Helical" evidence="9">
    <location>
        <begin position="13"/>
        <end position="38"/>
    </location>
</feature>
<dbReference type="EMBL" id="BFAV01000075">
    <property type="protein sequence ID" value="GBF33201.1"/>
    <property type="molecule type" value="Genomic_DNA"/>
</dbReference>
<dbReference type="RefSeq" id="WP_104371629.1">
    <property type="nucleotide sequence ID" value="NZ_BFAV01000075.1"/>
</dbReference>
<dbReference type="GO" id="GO:0009306">
    <property type="term" value="P:protein secretion"/>
    <property type="evidence" value="ECO:0007669"/>
    <property type="project" value="InterPro"/>
</dbReference>
<accession>A0A2L2XH42</accession>
<dbReference type="PRINTS" id="PR00952">
    <property type="entry name" value="TYPE3IMQPROT"/>
</dbReference>
<dbReference type="GO" id="GO:0005886">
    <property type="term" value="C:plasma membrane"/>
    <property type="evidence" value="ECO:0007669"/>
    <property type="project" value="UniProtKB-SubCell"/>
</dbReference>
<comment type="caution">
    <text evidence="10">The sequence shown here is derived from an EMBL/GenBank/DDBJ whole genome shotgun (WGS) entry which is preliminary data.</text>
</comment>
<evidence type="ECO:0000256" key="8">
    <source>
        <dbReference type="ARBA" id="ARBA00023143"/>
    </source>
</evidence>
<keyword evidence="10" id="KW-0282">Flagellum</keyword>
<organism evidence="10 11">
    <name type="scientific">Desulfocucumis palustris</name>
    <dbReference type="NCBI Taxonomy" id="1898651"/>
    <lineage>
        <taxon>Bacteria</taxon>
        <taxon>Bacillati</taxon>
        <taxon>Bacillota</taxon>
        <taxon>Clostridia</taxon>
        <taxon>Eubacteriales</taxon>
        <taxon>Desulfocucumaceae</taxon>
        <taxon>Desulfocucumis</taxon>
    </lineage>
</organism>
<dbReference type="OrthoDB" id="9806440at2"/>
<keyword evidence="7 9" id="KW-0472">Membrane</keyword>
<keyword evidence="10" id="KW-0966">Cell projection</keyword>
<keyword evidence="8 9" id="KW-0975">Bacterial flagellum</keyword>
<keyword evidence="11" id="KW-1185">Reference proteome</keyword>
<keyword evidence="10" id="KW-0969">Cilium</keyword>
<comment type="similarity">
    <text evidence="2 9">Belongs to the FliQ/MopD/SpaQ family.</text>
</comment>
<gene>
    <name evidence="9" type="primary">fliQ</name>
    <name evidence="10" type="ORF">DCCM_2300</name>
</gene>
<evidence type="ECO:0000256" key="9">
    <source>
        <dbReference type="RuleBase" id="RU364090"/>
    </source>
</evidence>
<keyword evidence="4 9" id="KW-1003">Cell membrane</keyword>
<proteinExistence type="inferred from homology"/>
<dbReference type="AlphaFoldDB" id="A0A2L2XH42"/>
<dbReference type="NCBIfam" id="TIGR01402">
    <property type="entry name" value="fliQ"/>
    <property type="match status" value="1"/>
</dbReference>
<dbReference type="PIRSF" id="PIRSF004669">
    <property type="entry name" value="FliQ"/>
    <property type="match status" value="1"/>
</dbReference>
<comment type="function">
    <text evidence="9">Role in flagellar biosynthesis.</text>
</comment>
<evidence type="ECO:0000256" key="7">
    <source>
        <dbReference type="ARBA" id="ARBA00023136"/>
    </source>
</evidence>
<comment type="subcellular location">
    <subcellularLocation>
        <location evidence="1 9">Cell membrane</location>
        <topology evidence="1">Multi-pass membrane protein</topology>
    </subcellularLocation>
    <subcellularLocation>
        <location evidence="9">Bacterial flagellum basal body</location>
    </subcellularLocation>
</comment>
<name>A0A2L2XH42_9FIRM</name>
<feature type="transmembrane region" description="Helical" evidence="9">
    <location>
        <begin position="50"/>
        <end position="70"/>
    </location>
</feature>
<protein>
    <recommendedName>
        <fullName evidence="3 9">Flagellar biosynthetic protein FliQ</fullName>
    </recommendedName>
</protein>
<dbReference type="GO" id="GO:0009425">
    <property type="term" value="C:bacterial-type flagellum basal body"/>
    <property type="evidence" value="ECO:0007669"/>
    <property type="project" value="UniProtKB-SubCell"/>
</dbReference>
<dbReference type="PANTHER" id="PTHR34040">
    <property type="entry name" value="FLAGELLAR BIOSYNTHETIC PROTEIN FLIQ"/>
    <property type="match status" value="1"/>
</dbReference>
<evidence type="ECO:0000256" key="5">
    <source>
        <dbReference type="ARBA" id="ARBA00022692"/>
    </source>
</evidence>
<evidence type="ECO:0000313" key="11">
    <source>
        <dbReference type="Proteomes" id="UP000239549"/>
    </source>
</evidence>
<dbReference type="PANTHER" id="PTHR34040:SF2">
    <property type="entry name" value="FLAGELLAR BIOSYNTHETIC PROTEIN FLIQ"/>
    <property type="match status" value="1"/>
</dbReference>